<dbReference type="OrthoDB" id="9877089at2"/>
<dbReference type="EMBL" id="CP036426">
    <property type="protein sequence ID" value="QDV38279.1"/>
    <property type="molecule type" value="Genomic_DNA"/>
</dbReference>
<dbReference type="Proteomes" id="UP000317835">
    <property type="component" value="Chromosome"/>
</dbReference>
<accession>A0A518HBQ9</accession>
<gene>
    <name evidence="1" type="ORF">ElP_62300</name>
</gene>
<keyword evidence="2" id="KW-1185">Reference proteome</keyword>
<protein>
    <submittedName>
        <fullName evidence="1">Uncharacterized protein</fullName>
    </submittedName>
</protein>
<sequence length="71" mass="7824">MNLVRFGSIYVNFDRISTIRDLTPDPGDGPRLVRIEFGQGHSIDVTANAQRLLDWADSRVLDASNPATPAL</sequence>
<dbReference type="KEGG" id="tpla:ElP_62300"/>
<dbReference type="AlphaFoldDB" id="A0A518HBQ9"/>
<evidence type="ECO:0000313" key="2">
    <source>
        <dbReference type="Proteomes" id="UP000317835"/>
    </source>
</evidence>
<proteinExistence type="predicted"/>
<reference evidence="1 2" key="1">
    <citation type="submission" date="2019-02" db="EMBL/GenBank/DDBJ databases">
        <title>Deep-cultivation of Planctomycetes and their phenomic and genomic characterization uncovers novel biology.</title>
        <authorList>
            <person name="Wiegand S."/>
            <person name="Jogler M."/>
            <person name="Boedeker C."/>
            <person name="Pinto D."/>
            <person name="Vollmers J."/>
            <person name="Rivas-Marin E."/>
            <person name="Kohn T."/>
            <person name="Peeters S.H."/>
            <person name="Heuer A."/>
            <person name="Rast P."/>
            <person name="Oberbeckmann S."/>
            <person name="Bunk B."/>
            <person name="Jeske O."/>
            <person name="Meyerdierks A."/>
            <person name="Storesund J.E."/>
            <person name="Kallscheuer N."/>
            <person name="Luecker S."/>
            <person name="Lage O.M."/>
            <person name="Pohl T."/>
            <person name="Merkel B.J."/>
            <person name="Hornburger P."/>
            <person name="Mueller R.-W."/>
            <person name="Bruemmer F."/>
            <person name="Labrenz M."/>
            <person name="Spormann A.M."/>
            <person name="Op den Camp H."/>
            <person name="Overmann J."/>
            <person name="Amann R."/>
            <person name="Jetten M.S.M."/>
            <person name="Mascher T."/>
            <person name="Medema M.H."/>
            <person name="Devos D.P."/>
            <person name="Kaster A.-K."/>
            <person name="Ovreas L."/>
            <person name="Rohde M."/>
            <person name="Galperin M.Y."/>
            <person name="Jogler C."/>
        </authorList>
    </citation>
    <scope>NUCLEOTIDE SEQUENCE [LARGE SCALE GENOMIC DNA]</scope>
    <source>
        <strain evidence="1 2">ElP</strain>
    </source>
</reference>
<evidence type="ECO:0000313" key="1">
    <source>
        <dbReference type="EMBL" id="QDV38279.1"/>
    </source>
</evidence>
<organism evidence="1 2">
    <name type="scientific">Tautonia plasticadhaerens</name>
    <dbReference type="NCBI Taxonomy" id="2527974"/>
    <lineage>
        <taxon>Bacteria</taxon>
        <taxon>Pseudomonadati</taxon>
        <taxon>Planctomycetota</taxon>
        <taxon>Planctomycetia</taxon>
        <taxon>Isosphaerales</taxon>
        <taxon>Isosphaeraceae</taxon>
        <taxon>Tautonia</taxon>
    </lineage>
</organism>
<name>A0A518HBQ9_9BACT</name>
<dbReference type="RefSeq" id="WP_145276648.1">
    <property type="nucleotide sequence ID" value="NZ_CP036426.1"/>
</dbReference>